<evidence type="ECO:0000256" key="2">
    <source>
        <dbReference type="ARBA" id="ARBA00005679"/>
    </source>
</evidence>
<gene>
    <name evidence="6" type="ORF">NEZAVI_LOCUS5272</name>
</gene>
<dbReference type="GO" id="GO:0016671">
    <property type="term" value="F:oxidoreductase activity, acting on a sulfur group of donors, disulfide as acceptor"/>
    <property type="evidence" value="ECO:0007669"/>
    <property type="project" value="InterPro"/>
</dbReference>
<organism evidence="6 7">
    <name type="scientific">Nezara viridula</name>
    <name type="common">Southern green stink bug</name>
    <name type="synonym">Cimex viridulus</name>
    <dbReference type="NCBI Taxonomy" id="85310"/>
    <lineage>
        <taxon>Eukaryota</taxon>
        <taxon>Metazoa</taxon>
        <taxon>Ecdysozoa</taxon>
        <taxon>Arthropoda</taxon>
        <taxon>Hexapoda</taxon>
        <taxon>Insecta</taxon>
        <taxon>Pterygota</taxon>
        <taxon>Neoptera</taxon>
        <taxon>Paraneoptera</taxon>
        <taxon>Hemiptera</taxon>
        <taxon>Heteroptera</taxon>
        <taxon>Panheteroptera</taxon>
        <taxon>Pentatomomorpha</taxon>
        <taxon>Pentatomoidea</taxon>
        <taxon>Pentatomidae</taxon>
        <taxon>Pentatominae</taxon>
        <taxon>Nezara</taxon>
    </lineage>
</organism>
<protein>
    <recommendedName>
        <fullName evidence="8">Gamma-interferon-inducible lysosomal thiol reductase</fullName>
    </recommendedName>
</protein>
<evidence type="ECO:0000256" key="1">
    <source>
        <dbReference type="ARBA" id="ARBA00004613"/>
    </source>
</evidence>
<dbReference type="Proteomes" id="UP001152798">
    <property type="component" value="Chromosome 3"/>
</dbReference>
<name>A0A9P0H4K4_NEZVI</name>
<evidence type="ECO:0000256" key="3">
    <source>
        <dbReference type="ARBA" id="ARBA00022525"/>
    </source>
</evidence>
<evidence type="ECO:0000256" key="5">
    <source>
        <dbReference type="ARBA" id="ARBA00023180"/>
    </source>
</evidence>
<accession>A0A9P0H4K4</accession>
<keyword evidence="4" id="KW-0732">Signal</keyword>
<dbReference type="PANTHER" id="PTHR13234:SF8">
    <property type="entry name" value="GAMMA-INTERFERON-INDUCIBLE LYSOSOMAL THIOL REDUCTASE"/>
    <property type="match status" value="1"/>
</dbReference>
<dbReference type="PANTHER" id="PTHR13234">
    <property type="entry name" value="GAMMA-INTERFERON INDUCIBLE LYSOSOMAL THIOL REDUCTASE GILT"/>
    <property type="match status" value="1"/>
</dbReference>
<reference evidence="6" key="1">
    <citation type="submission" date="2022-01" db="EMBL/GenBank/DDBJ databases">
        <authorList>
            <person name="King R."/>
        </authorList>
    </citation>
    <scope>NUCLEOTIDE SEQUENCE</scope>
</reference>
<proteinExistence type="inferred from homology"/>
<comment type="subcellular location">
    <subcellularLocation>
        <location evidence="1">Secreted</location>
    </subcellularLocation>
</comment>
<keyword evidence="5" id="KW-0325">Glycoprotein</keyword>
<dbReference type="InterPro" id="IPR004911">
    <property type="entry name" value="Interferon-induced_GILT"/>
</dbReference>
<keyword evidence="7" id="KW-1185">Reference proteome</keyword>
<dbReference type="Pfam" id="PF03227">
    <property type="entry name" value="GILT"/>
    <property type="match status" value="1"/>
</dbReference>
<dbReference type="AlphaFoldDB" id="A0A9P0H4K4"/>
<keyword evidence="3" id="KW-0964">Secreted</keyword>
<dbReference type="GO" id="GO:0005576">
    <property type="term" value="C:extracellular region"/>
    <property type="evidence" value="ECO:0007669"/>
    <property type="project" value="UniProtKB-SubCell"/>
</dbReference>
<evidence type="ECO:0000313" key="7">
    <source>
        <dbReference type="Proteomes" id="UP001152798"/>
    </source>
</evidence>
<evidence type="ECO:0000313" key="6">
    <source>
        <dbReference type="EMBL" id="CAH1394905.1"/>
    </source>
</evidence>
<evidence type="ECO:0008006" key="8">
    <source>
        <dbReference type="Google" id="ProtNLM"/>
    </source>
</evidence>
<evidence type="ECO:0000256" key="4">
    <source>
        <dbReference type="ARBA" id="ARBA00022729"/>
    </source>
</evidence>
<dbReference type="EMBL" id="OV725079">
    <property type="protein sequence ID" value="CAH1394905.1"/>
    <property type="molecule type" value="Genomic_DNA"/>
</dbReference>
<dbReference type="OrthoDB" id="958254at2759"/>
<comment type="similarity">
    <text evidence="2">Belongs to the GILT family.</text>
</comment>
<sequence>MRTSIYTKRLEQQIFSYHGCSLLLTCHRRLCFVQNFQRKCEASSSTMAVLFLLAALVGCVVARPSSENVTPVEVTLYYESLCYGCRMFVPNQLLPAYTDSKYRSLISKLTLVPYGWVWVKNATSHDYNCQHGESECDGNRLHACAIKYIPDQVTTLEYISCLDKQGPDNLTFASLQYPIDACQDKLPNGLYSKIMSCYNSDESWELFQNNGKKTTSFFTTSSFVPYVSFNNKRNDDVAESAVQDFKKELCKAAGVVDPDCFHKTN</sequence>